<dbReference type="EMBL" id="FO818640">
    <property type="protein sequence ID" value="CDM98427.1"/>
    <property type="molecule type" value="Genomic_DNA"/>
</dbReference>
<accession>A0A9P1KL85</accession>
<evidence type="ECO:0000313" key="2">
    <source>
        <dbReference type="Proteomes" id="UP000032946"/>
    </source>
</evidence>
<reference evidence="1 2" key="1">
    <citation type="submission" date="2014-02" db="EMBL/GenBank/DDBJ databases">
        <authorList>
            <person name="Genoscope - CEA"/>
        </authorList>
    </citation>
    <scope>NUCLEOTIDE SEQUENCE [LARGE SCALE GENOMIC DNA]</scope>
    <source>
        <strain evidence="1 2">PCC 8005</strain>
    </source>
</reference>
<proteinExistence type="predicted"/>
<dbReference type="Proteomes" id="UP000032946">
    <property type="component" value="Chromosome"/>
</dbReference>
<gene>
    <name evidence="1" type="ORF">ARTHRO_61028</name>
</gene>
<protein>
    <submittedName>
        <fullName evidence="1">Uncharacterized protein</fullName>
    </submittedName>
</protein>
<dbReference type="AlphaFoldDB" id="A0A9P1KL85"/>
<name>A0A9P1KL85_9CYAN</name>
<organism evidence="1 2">
    <name type="scientific">Limnospira indica PCC 8005</name>
    <dbReference type="NCBI Taxonomy" id="376219"/>
    <lineage>
        <taxon>Bacteria</taxon>
        <taxon>Bacillati</taxon>
        <taxon>Cyanobacteriota</taxon>
        <taxon>Cyanophyceae</taxon>
        <taxon>Oscillatoriophycideae</taxon>
        <taxon>Oscillatoriales</taxon>
        <taxon>Sirenicapillariaceae</taxon>
        <taxon>Limnospira</taxon>
    </lineage>
</organism>
<keyword evidence="2" id="KW-1185">Reference proteome</keyword>
<sequence length="56" mass="6635">MRPLVQNYTFYKQESMESGKTIDLVFPVLVWHRFFIMCVGCTRTGSTIGERIRFML</sequence>
<evidence type="ECO:0000313" key="1">
    <source>
        <dbReference type="EMBL" id="CDM98427.1"/>
    </source>
</evidence>